<reference evidence="2" key="1">
    <citation type="submission" date="2022-10" db="EMBL/GenBank/DDBJ databases">
        <title>Culturing micro-colonial fungi from biological soil crusts in the Mojave desert and describing Neophaeococcomyces mojavensis, and introducing the new genera and species Taxawa tesnikishii.</title>
        <authorList>
            <person name="Kurbessoian T."/>
            <person name="Stajich J.E."/>
        </authorList>
    </citation>
    <scope>NUCLEOTIDE SEQUENCE</scope>
    <source>
        <strain evidence="2">TK_41</strain>
    </source>
</reference>
<proteinExistence type="predicted"/>
<accession>A0AA38WUH1</accession>
<dbReference type="Proteomes" id="UP001172673">
    <property type="component" value="Unassembled WGS sequence"/>
</dbReference>
<gene>
    <name evidence="2" type="ORF">H2200_013395</name>
</gene>
<feature type="signal peptide" evidence="1">
    <location>
        <begin position="1"/>
        <end position="16"/>
    </location>
</feature>
<evidence type="ECO:0000256" key="1">
    <source>
        <dbReference type="SAM" id="SignalP"/>
    </source>
</evidence>
<feature type="chain" id="PRO_5041231126" evidence="1">
    <location>
        <begin position="17"/>
        <end position="63"/>
    </location>
</feature>
<organism evidence="2 3">
    <name type="scientific">Cladophialophora chaetospira</name>
    <dbReference type="NCBI Taxonomy" id="386627"/>
    <lineage>
        <taxon>Eukaryota</taxon>
        <taxon>Fungi</taxon>
        <taxon>Dikarya</taxon>
        <taxon>Ascomycota</taxon>
        <taxon>Pezizomycotina</taxon>
        <taxon>Eurotiomycetes</taxon>
        <taxon>Chaetothyriomycetidae</taxon>
        <taxon>Chaetothyriales</taxon>
        <taxon>Herpotrichiellaceae</taxon>
        <taxon>Cladophialophora</taxon>
    </lineage>
</organism>
<comment type="caution">
    <text evidence="2">The sequence shown here is derived from an EMBL/GenBank/DDBJ whole genome shotgun (WGS) entry which is preliminary data.</text>
</comment>
<dbReference type="AlphaFoldDB" id="A0AA38WUH1"/>
<evidence type="ECO:0000313" key="3">
    <source>
        <dbReference type="Proteomes" id="UP001172673"/>
    </source>
</evidence>
<sequence>MKITAALLMLVGLCVAAPLTGSSAKAKRATTIELTPEIEALTIHEFTTEYAGCGVHGGTVICD</sequence>
<evidence type="ECO:0000313" key="2">
    <source>
        <dbReference type="EMBL" id="KAJ9602035.1"/>
    </source>
</evidence>
<dbReference type="EMBL" id="JAPDRK010000029">
    <property type="protein sequence ID" value="KAJ9602035.1"/>
    <property type="molecule type" value="Genomic_DNA"/>
</dbReference>
<name>A0AA38WUH1_9EURO</name>
<protein>
    <submittedName>
        <fullName evidence="2">Uncharacterized protein</fullName>
    </submittedName>
</protein>
<keyword evidence="1" id="KW-0732">Signal</keyword>
<keyword evidence="3" id="KW-1185">Reference proteome</keyword>